<feature type="transmembrane region" description="Helical" evidence="3">
    <location>
        <begin position="47"/>
        <end position="66"/>
    </location>
</feature>
<keyword evidence="6" id="KW-1185">Reference proteome</keyword>
<gene>
    <name evidence="5" type="ORF">GCL57_05200</name>
</gene>
<organism evidence="5 6">
    <name type="scientific">Fluviispira multicolorata</name>
    <dbReference type="NCBI Taxonomy" id="2654512"/>
    <lineage>
        <taxon>Bacteria</taxon>
        <taxon>Pseudomonadati</taxon>
        <taxon>Bdellovibrionota</taxon>
        <taxon>Oligoflexia</taxon>
        <taxon>Silvanigrellales</taxon>
        <taxon>Silvanigrellaceae</taxon>
        <taxon>Fluviispira</taxon>
    </lineage>
</organism>
<dbReference type="AlphaFoldDB" id="A0A833N4I8"/>
<dbReference type="GO" id="GO:0007165">
    <property type="term" value="P:signal transduction"/>
    <property type="evidence" value="ECO:0007669"/>
    <property type="project" value="UniProtKB-KW"/>
</dbReference>
<dbReference type="RefSeq" id="WP_152212221.1">
    <property type="nucleotide sequence ID" value="NZ_WFLN01000005.1"/>
</dbReference>
<keyword evidence="1 2" id="KW-0807">Transducer</keyword>
<comment type="caution">
    <text evidence="5">The sequence shown here is derived from an EMBL/GenBank/DDBJ whole genome shotgun (WGS) entry which is preliminary data.</text>
</comment>
<dbReference type="GO" id="GO:0016020">
    <property type="term" value="C:membrane"/>
    <property type="evidence" value="ECO:0007669"/>
    <property type="project" value="InterPro"/>
</dbReference>
<accession>A0A833N4I8</accession>
<keyword evidence="3" id="KW-0812">Transmembrane</keyword>
<dbReference type="Proteomes" id="UP000442694">
    <property type="component" value="Unassembled WGS sequence"/>
</dbReference>
<evidence type="ECO:0000313" key="5">
    <source>
        <dbReference type="EMBL" id="KAB8032046.1"/>
    </source>
</evidence>
<dbReference type="InterPro" id="IPR004089">
    <property type="entry name" value="MCPsignal_dom"/>
</dbReference>
<keyword evidence="3" id="KW-0472">Membrane</keyword>
<evidence type="ECO:0000256" key="3">
    <source>
        <dbReference type="SAM" id="Phobius"/>
    </source>
</evidence>
<dbReference type="Gene3D" id="1.10.287.950">
    <property type="entry name" value="Methyl-accepting chemotaxis protein"/>
    <property type="match status" value="1"/>
</dbReference>
<feature type="domain" description="Methyl-accepting transducer" evidence="4">
    <location>
        <begin position="102"/>
        <end position="321"/>
    </location>
</feature>
<sequence>MDKQTLLENQQKSGFKTKITILLGFSNFIVSFLTLLFVYILGDRSIFYYHVIGISAVILFFHLILASKLNRNQQRSFIVGSLFQTYIQKSHEISYEFEYPRKNIEKSFDHQFDLINQTAAAIAEITQMIGRTNDQINDCIAITETTERRVEEGNELMKKLATSIEIIKSATEDMDKMVQIINQISLKSAVIADIVAKTELLAMNASIEAARAGDYGKGFYVVSEEVESLARTSGKSAKQIKDLLNESSLKVTQIIRTMNERIKEGEVVSLQAFSAFERMKEGVAILKEKVQIINEGTNMQQSVIKNASEILEQVTQAIHTNDKILEKSDHSIKELVDVNILLFELSEEIQRVVSGPIAAVRMKENRGSEVKRILQQLGY</sequence>
<dbReference type="Pfam" id="PF00015">
    <property type="entry name" value="MCPsignal"/>
    <property type="match status" value="1"/>
</dbReference>
<evidence type="ECO:0000259" key="4">
    <source>
        <dbReference type="PROSITE" id="PS50111"/>
    </source>
</evidence>
<dbReference type="EMBL" id="WFLN01000005">
    <property type="protein sequence ID" value="KAB8032046.1"/>
    <property type="molecule type" value="Genomic_DNA"/>
</dbReference>
<evidence type="ECO:0000256" key="2">
    <source>
        <dbReference type="PROSITE-ProRule" id="PRU00284"/>
    </source>
</evidence>
<feature type="transmembrane region" description="Helical" evidence="3">
    <location>
        <begin position="21"/>
        <end position="41"/>
    </location>
</feature>
<proteinExistence type="predicted"/>
<dbReference type="SMART" id="SM00283">
    <property type="entry name" value="MA"/>
    <property type="match status" value="1"/>
</dbReference>
<keyword evidence="3" id="KW-1133">Transmembrane helix</keyword>
<dbReference type="SUPFAM" id="SSF58104">
    <property type="entry name" value="Methyl-accepting chemotaxis protein (MCP) signaling domain"/>
    <property type="match status" value="1"/>
</dbReference>
<evidence type="ECO:0000256" key="1">
    <source>
        <dbReference type="ARBA" id="ARBA00023224"/>
    </source>
</evidence>
<name>A0A833N4I8_9BACT</name>
<dbReference type="PANTHER" id="PTHR32089">
    <property type="entry name" value="METHYL-ACCEPTING CHEMOTAXIS PROTEIN MCPB"/>
    <property type="match status" value="1"/>
</dbReference>
<dbReference type="PANTHER" id="PTHR32089:SF112">
    <property type="entry name" value="LYSOZYME-LIKE PROTEIN-RELATED"/>
    <property type="match status" value="1"/>
</dbReference>
<protein>
    <recommendedName>
        <fullName evidence="4">Methyl-accepting transducer domain-containing protein</fullName>
    </recommendedName>
</protein>
<dbReference type="PROSITE" id="PS50111">
    <property type="entry name" value="CHEMOTAXIS_TRANSDUC_2"/>
    <property type="match status" value="1"/>
</dbReference>
<evidence type="ECO:0000313" key="6">
    <source>
        <dbReference type="Proteomes" id="UP000442694"/>
    </source>
</evidence>
<reference evidence="5 6" key="1">
    <citation type="submission" date="2019-10" db="EMBL/GenBank/DDBJ databases">
        <title>New genus of Silvanigrellaceae.</title>
        <authorList>
            <person name="Pitt A."/>
            <person name="Hahn M.W."/>
        </authorList>
    </citation>
    <scope>NUCLEOTIDE SEQUENCE [LARGE SCALE GENOMIC DNA]</scope>
    <source>
        <strain evidence="5 6">33A1-SZDP</strain>
    </source>
</reference>